<accession>A0A4U9D8I4</accession>
<sequence>MSRLSEWDLKDWMWTVPKEHSKGGNKILRPIPDVLRLFVKELIEQNRDTGLLLGCIKKPEAVSQWGRGSINVWAIQSRGRFTTCAGRSLPL</sequence>
<reference evidence="1 2" key="1">
    <citation type="submission" date="2019-04" db="EMBL/GenBank/DDBJ databases">
        <authorList>
            <consortium name="Pathogen Informatics"/>
        </authorList>
    </citation>
    <scope>NUCLEOTIDE SEQUENCE [LARGE SCALE GENOMIC DNA]</scope>
    <source>
        <strain evidence="1 2">NCTC9185</strain>
    </source>
</reference>
<dbReference type="EMBL" id="CABDVU010000001">
    <property type="protein sequence ID" value="VTN12155.1"/>
    <property type="molecule type" value="Genomic_DNA"/>
</dbReference>
<dbReference type="AlphaFoldDB" id="A0A4U9D8I4"/>
<proteinExistence type="predicted"/>
<name>A0A4U9D8I4_RAOTE</name>
<gene>
    <name evidence="1" type="ORF">NCTC9185_04125</name>
</gene>
<dbReference type="Proteomes" id="UP000339249">
    <property type="component" value="Unassembled WGS sequence"/>
</dbReference>
<evidence type="ECO:0000313" key="2">
    <source>
        <dbReference type="Proteomes" id="UP000339249"/>
    </source>
</evidence>
<evidence type="ECO:0000313" key="1">
    <source>
        <dbReference type="EMBL" id="VTN12155.1"/>
    </source>
</evidence>
<protein>
    <submittedName>
        <fullName evidence="1">Uncharacterized protein</fullName>
    </submittedName>
</protein>
<organism evidence="1 2">
    <name type="scientific">Raoultella terrigena</name>
    <name type="common">Klebsiella terrigena</name>
    <dbReference type="NCBI Taxonomy" id="577"/>
    <lineage>
        <taxon>Bacteria</taxon>
        <taxon>Pseudomonadati</taxon>
        <taxon>Pseudomonadota</taxon>
        <taxon>Gammaproteobacteria</taxon>
        <taxon>Enterobacterales</taxon>
        <taxon>Enterobacteriaceae</taxon>
        <taxon>Klebsiella/Raoultella group</taxon>
        <taxon>Raoultella</taxon>
    </lineage>
</organism>